<dbReference type="AlphaFoldDB" id="A0AAW9K3C0"/>
<sequence length="70" mass="8348">MYYLYANLIGEWTCLNLDPNARIDGIHPDLWLKQHPDFLFDTPFVEIFYASVHYQIHPSQIQTFKMSTNK</sequence>
<reference evidence="1" key="1">
    <citation type="submission" date="2023-08" db="EMBL/GenBank/DDBJ databases">
        <title>Genomic characterization of piscicolin 126 produced by Carnobacterium maltaromaticum CM22 strain isolated from salmon (Salmo salar).</title>
        <authorList>
            <person name="Gonzalez-Gragera E."/>
            <person name="Garcia-Lopez J.D."/>
            <person name="Teso-Perez C."/>
            <person name="Gimenez-Hernandez I."/>
            <person name="Peralta-Sanchez J.M."/>
            <person name="Valdivia E."/>
            <person name="Montalban-Lopez M."/>
            <person name="Martin-Platero A.M."/>
            <person name="Banos A."/>
            <person name="Martinez-Bueno M."/>
        </authorList>
    </citation>
    <scope>NUCLEOTIDE SEQUENCE</scope>
    <source>
        <strain evidence="1">CM22</strain>
    </source>
</reference>
<proteinExistence type="predicted"/>
<comment type="caution">
    <text evidence="1">The sequence shown here is derived from an EMBL/GenBank/DDBJ whole genome shotgun (WGS) entry which is preliminary data.</text>
</comment>
<evidence type="ECO:0000313" key="2">
    <source>
        <dbReference type="Proteomes" id="UP001290462"/>
    </source>
</evidence>
<name>A0AAW9K3C0_CARML</name>
<dbReference type="RefSeq" id="WP_010053339.1">
    <property type="nucleotide sequence ID" value="NZ_BJOJ01000018.1"/>
</dbReference>
<dbReference type="Proteomes" id="UP001290462">
    <property type="component" value="Unassembled WGS sequence"/>
</dbReference>
<gene>
    <name evidence="1" type="ORF">RAK27_06195</name>
</gene>
<organism evidence="1 2">
    <name type="scientific">Carnobacterium maltaromaticum</name>
    <name type="common">Carnobacterium piscicola</name>
    <dbReference type="NCBI Taxonomy" id="2751"/>
    <lineage>
        <taxon>Bacteria</taxon>
        <taxon>Bacillati</taxon>
        <taxon>Bacillota</taxon>
        <taxon>Bacilli</taxon>
        <taxon>Lactobacillales</taxon>
        <taxon>Carnobacteriaceae</taxon>
        <taxon>Carnobacterium</taxon>
    </lineage>
</organism>
<dbReference type="GeneID" id="83605709"/>
<dbReference type="EMBL" id="JAVBVO010000003">
    <property type="protein sequence ID" value="MDZ5758247.1"/>
    <property type="molecule type" value="Genomic_DNA"/>
</dbReference>
<evidence type="ECO:0000313" key="1">
    <source>
        <dbReference type="EMBL" id="MDZ5758247.1"/>
    </source>
</evidence>
<protein>
    <submittedName>
        <fullName evidence="1">Uncharacterized protein</fullName>
    </submittedName>
</protein>
<accession>A0AAW9K3C0</accession>